<dbReference type="RefSeq" id="WP_284350893.1">
    <property type="nucleotide sequence ID" value="NZ_BRXS01000004.1"/>
</dbReference>
<organism evidence="1 2">
    <name type="scientific">Roseisolibacter agri</name>
    <dbReference type="NCBI Taxonomy" id="2014610"/>
    <lineage>
        <taxon>Bacteria</taxon>
        <taxon>Pseudomonadati</taxon>
        <taxon>Gemmatimonadota</taxon>
        <taxon>Gemmatimonadia</taxon>
        <taxon>Gemmatimonadales</taxon>
        <taxon>Gemmatimonadaceae</taxon>
        <taxon>Roseisolibacter</taxon>
    </lineage>
</organism>
<sequence length="182" mass="20461">MSLKDRFETAPRFAEFLAAAQKNAALWRDTYRLTKVPDDAIARATAVPGRWHLLVLVEDWCGDAVNTIPYLARLAELSPNLDLRVLGRDANPDLMDAHLAPSGARAIPVVIVLDEQYAERGWWGSRPSELQAWIETEGRGMEKDERYRHVRTWYARDRGRSTLDEVIALLEAAGGVRHDAAA</sequence>
<protein>
    <recommendedName>
        <fullName evidence="3">Thioredoxin</fullName>
    </recommendedName>
</protein>
<evidence type="ECO:0000313" key="2">
    <source>
        <dbReference type="Proteomes" id="UP001161325"/>
    </source>
</evidence>
<gene>
    <name evidence="1" type="ORF">rosag_29560</name>
</gene>
<dbReference type="AlphaFoldDB" id="A0AA37VBH4"/>
<evidence type="ECO:0000313" key="1">
    <source>
        <dbReference type="EMBL" id="GLC26443.1"/>
    </source>
</evidence>
<keyword evidence="2" id="KW-1185">Reference proteome</keyword>
<evidence type="ECO:0008006" key="3">
    <source>
        <dbReference type="Google" id="ProtNLM"/>
    </source>
</evidence>
<proteinExistence type="predicted"/>
<dbReference type="Gene3D" id="3.40.30.10">
    <property type="entry name" value="Glutaredoxin"/>
    <property type="match status" value="1"/>
</dbReference>
<accession>A0AA37VBH4</accession>
<dbReference type="EMBL" id="BRXS01000004">
    <property type="protein sequence ID" value="GLC26443.1"/>
    <property type="molecule type" value="Genomic_DNA"/>
</dbReference>
<reference evidence="1" key="1">
    <citation type="submission" date="2022-08" db="EMBL/GenBank/DDBJ databases">
        <title>Draft genome sequencing of Roseisolibacter agri AW1220.</title>
        <authorList>
            <person name="Tobiishi Y."/>
            <person name="Tonouchi A."/>
        </authorList>
    </citation>
    <scope>NUCLEOTIDE SEQUENCE</scope>
    <source>
        <strain evidence="1">AW1220</strain>
    </source>
</reference>
<name>A0AA37VBH4_9BACT</name>
<dbReference type="InterPro" id="IPR036249">
    <property type="entry name" value="Thioredoxin-like_sf"/>
</dbReference>
<dbReference type="Pfam" id="PF14595">
    <property type="entry name" value="Thioredoxin_9"/>
    <property type="match status" value="1"/>
</dbReference>
<comment type="caution">
    <text evidence="1">The sequence shown here is derived from an EMBL/GenBank/DDBJ whole genome shotgun (WGS) entry which is preliminary data.</text>
</comment>
<dbReference type="Proteomes" id="UP001161325">
    <property type="component" value="Unassembled WGS sequence"/>
</dbReference>
<dbReference type="SUPFAM" id="SSF52833">
    <property type="entry name" value="Thioredoxin-like"/>
    <property type="match status" value="1"/>
</dbReference>